<proteinExistence type="inferred from homology"/>
<dbReference type="GO" id="GO:0022857">
    <property type="term" value="F:transmembrane transporter activity"/>
    <property type="evidence" value="ECO:0007669"/>
    <property type="project" value="TreeGrafter"/>
</dbReference>
<keyword evidence="3 7" id="KW-0812">Transmembrane</keyword>
<name>A0A133NUU8_GARVA</name>
<dbReference type="GO" id="GO:0005886">
    <property type="term" value="C:plasma membrane"/>
    <property type="evidence" value="ECO:0007669"/>
    <property type="project" value="UniProtKB-SubCell"/>
</dbReference>
<organism evidence="10 11">
    <name type="scientific">Gardnerella vaginalis</name>
    <dbReference type="NCBI Taxonomy" id="2702"/>
    <lineage>
        <taxon>Bacteria</taxon>
        <taxon>Bacillati</taxon>
        <taxon>Actinomycetota</taxon>
        <taxon>Actinomycetes</taxon>
        <taxon>Bifidobacteriales</taxon>
        <taxon>Bifidobacteriaceae</taxon>
        <taxon>Gardnerella</taxon>
    </lineage>
</organism>
<feature type="transmembrane region" description="Helical" evidence="7">
    <location>
        <begin position="405"/>
        <end position="426"/>
    </location>
</feature>
<dbReference type="PANTHER" id="PTHR30572:SF4">
    <property type="entry name" value="ABC TRANSPORTER PERMEASE YTRF"/>
    <property type="match status" value="1"/>
</dbReference>
<evidence type="ECO:0000256" key="5">
    <source>
        <dbReference type="ARBA" id="ARBA00023136"/>
    </source>
</evidence>
<dbReference type="AlphaFoldDB" id="A0A133NUU8"/>
<protein>
    <submittedName>
        <fullName evidence="10">Efflux ABC transporter, permease protein</fullName>
    </submittedName>
</protein>
<dbReference type="Pfam" id="PF02687">
    <property type="entry name" value="FtsX"/>
    <property type="match status" value="1"/>
</dbReference>
<keyword evidence="2" id="KW-1003">Cell membrane</keyword>
<evidence type="ECO:0000256" key="1">
    <source>
        <dbReference type="ARBA" id="ARBA00004651"/>
    </source>
</evidence>
<evidence type="ECO:0000256" key="2">
    <source>
        <dbReference type="ARBA" id="ARBA00022475"/>
    </source>
</evidence>
<dbReference type="EMBL" id="LRQB01000053">
    <property type="protein sequence ID" value="KXA20058.1"/>
    <property type="molecule type" value="Genomic_DNA"/>
</dbReference>
<dbReference type="PANTHER" id="PTHR30572">
    <property type="entry name" value="MEMBRANE COMPONENT OF TRANSPORTER-RELATED"/>
    <property type="match status" value="1"/>
</dbReference>
<dbReference type="InterPro" id="IPR003838">
    <property type="entry name" value="ABC3_permease_C"/>
</dbReference>
<feature type="transmembrane region" description="Helical" evidence="7">
    <location>
        <begin position="319"/>
        <end position="341"/>
    </location>
</feature>
<evidence type="ECO:0000256" key="7">
    <source>
        <dbReference type="SAM" id="Phobius"/>
    </source>
</evidence>
<evidence type="ECO:0000256" key="4">
    <source>
        <dbReference type="ARBA" id="ARBA00022989"/>
    </source>
</evidence>
<dbReference type="PATRIC" id="fig|2702.100.peg.878"/>
<dbReference type="InterPro" id="IPR050250">
    <property type="entry name" value="Macrolide_Exporter_MacB"/>
</dbReference>
<gene>
    <name evidence="10" type="ORF">HMPREF3208_00897</name>
</gene>
<dbReference type="RefSeq" id="WP_016636901.1">
    <property type="nucleotide sequence ID" value="NZ_KQ956862.1"/>
</dbReference>
<accession>A0A133NUU8</accession>
<feature type="domain" description="ABC3 transporter permease C-terminal" evidence="8">
    <location>
        <begin position="323"/>
        <end position="434"/>
    </location>
</feature>
<feature type="transmembrane region" description="Helical" evidence="7">
    <location>
        <begin position="374"/>
        <end position="399"/>
    </location>
</feature>
<sequence length="444" mass="47891">MFMMRMVARSLVRQIKKRVLIALVVCLSACVSVAMLSVVYDVGDKINAELSSYGSNIVVQPKSSAVVNDLYASREQEDAASLHNLAAAESQESTAFLKESDAAKIKMIFWAFNITNFAPKIKVHANLEVKSSTKTVVPIVGTWFNRKLALASGETTVVGVQGLRSWWKIRSGRWAKDNQSEAMVGVNLAERLHLKLGQRLRLLRDGRKILLRIVGVYDSGDDDNNAIYASSSDAQNLANKPNMADLIEVKALTTPENDLARKAAKNPAALSQEEWETWYCTAYPSSITYQIEEVIPGAVAKQVRQVAALQGNVLNKTRAVMVLMTALSLIAAAVAVANLMAASISERSGELALLKALGARDGAVARLMLMETAVIAFGGALLGMVLGFAVAQIIGFTVFGSAILFRPMVFVLVFVLLALTVLAAAGSSIRSILSVRPAEVLHGR</sequence>
<dbReference type="eggNOG" id="COG0577">
    <property type="taxonomic scope" value="Bacteria"/>
</dbReference>
<evidence type="ECO:0000256" key="3">
    <source>
        <dbReference type="ARBA" id="ARBA00022692"/>
    </source>
</evidence>
<comment type="caution">
    <text evidence="10">The sequence shown here is derived from an EMBL/GenBank/DDBJ whole genome shotgun (WGS) entry which is preliminary data.</text>
</comment>
<keyword evidence="5 7" id="KW-0472">Membrane</keyword>
<reference evidence="10 11" key="1">
    <citation type="submission" date="2016-01" db="EMBL/GenBank/DDBJ databases">
        <authorList>
            <person name="Oliw E.H."/>
        </authorList>
    </citation>
    <scope>NUCLEOTIDE SEQUENCE [LARGE SCALE GENOMIC DNA]</scope>
    <source>
        <strain evidence="10 11">PSS_7772B</strain>
    </source>
</reference>
<evidence type="ECO:0000313" key="10">
    <source>
        <dbReference type="EMBL" id="KXA20058.1"/>
    </source>
</evidence>
<comment type="similarity">
    <text evidence="6">Belongs to the ABC-4 integral membrane protein family.</text>
</comment>
<dbReference type="Pfam" id="PF12704">
    <property type="entry name" value="MacB_PCD"/>
    <property type="match status" value="1"/>
</dbReference>
<dbReference type="OrthoDB" id="9770036at2"/>
<keyword evidence="4 7" id="KW-1133">Transmembrane helix</keyword>
<evidence type="ECO:0000259" key="9">
    <source>
        <dbReference type="Pfam" id="PF12704"/>
    </source>
</evidence>
<comment type="subcellular location">
    <subcellularLocation>
        <location evidence="1">Cell membrane</location>
        <topology evidence="1">Multi-pass membrane protein</topology>
    </subcellularLocation>
</comment>
<dbReference type="InterPro" id="IPR025857">
    <property type="entry name" value="MacB_PCD"/>
</dbReference>
<evidence type="ECO:0000313" key="11">
    <source>
        <dbReference type="Proteomes" id="UP000070687"/>
    </source>
</evidence>
<evidence type="ECO:0000259" key="8">
    <source>
        <dbReference type="Pfam" id="PF02687"/>
    </source>
</evidence>
<feature type="domain" description="MacB-like periplasmic core" evidence="9">
    <location>
        <begin position="20"/>
        <end position="250"/>
    </location>
</feature>
<evidence type="ECO:0000256" key="6">
    <source>
        <dbReference type="ARBA" id="ARBA00038076"/>
    </source>
</evidence>
<dbReference type="Proteomes" id="UP000070687">
    <property type="component" value="Unassembled WGS sequence"/>
</dbReference>